<evidence type="ECO:0000256" key="2">
    <source>
        <dbReference type="ARBA" id="ARBA00011270"/>
    </source>
</evidence>
<dbReference type="RefSeq" id="WP_382405726.1">
    <property type="nucleotide sequence ID" value="NZ_JBHSGU010000002.1"/>
</dbReference>
<dbReference type="PANTHER" id="PTHR43406:SF1">
    <property type="entry name" value="TRYPTOPHAN SYNTHASE ALPHA CHAIN, CHLOROPLASTIC"/>
    <property type="match status" value="1"/>
</dbReference>
<dbReference type="Pfam" id="PF00290">
    <property type="entry name" value="Trp_syntA"/>
    <property type="match status" value="1"/>
</dbReference>
<comment type="similarity">
    <text evidence="8 9">Belongs to the TrpA family.</text>
</comment>
<name>A0ABV9LSC7_9ALTE</name>
<dbReference type="HAMAP" id="MF_00131">
    <property type="entry name" value="Trp_synth_alpha"/>
    <property type="match status" value="1"/>
</dbReference>
<dbReference type="NCBIfam" id="TIGR00262">
    <property type="entry name" value="trpA"/>
    <property type="match status" value="1"/>
</dbReference>
<dbReference type="InterPro" id="IPR002028">
    <property type="entry name" value="Trp_synthase_suA"/>
</dbReference>
<feature type="active site" description="Proton acceptor" evidence="8">
    <location>
        <position position="57"/>
    </location>
</feature>
<dbReference type="InterPro" id="IPR018204">
    <property type="entry name" value="Trp_synthase_alpha_AS"/>
</dbReference>
<comment type="subunit">
    <text evidence="2 8">Tetramer of two alpha and two beta chains.</text>
</comment>
<comment type="catalytic activity">
    <reaction evidence="7 8">
        <text>(1S,2R)-1-C-(indol-3-yl)glycerol 3-phosphate + L-serine = D-glyceraldehyde 3-phosphate + L-tryptophan + H2O</text>
        <dbReference type="Rhea" id="RHEA:10532"/>
        <dbReference type="ChEBI" id="CHEBI:15377"/>
        <dbReference type="ChEBI" id="CHEBI:33384"/>
        <dbReference type="ChEBI" id="CHEBI:57912"/>
        <dbReference type="ChEBI" id="CHEBI:58866"/>
        <dbReference type="ChEBI" id="CHEBI:59776"/>
        <dbReference type="EC" id="4.2.1.20"/>
    </reaction>
</comment>
<evidence type="ECO:0000256" key="6">
    <source>
        <dbReference type="ARBA" id="ARBA00023239"/>
    </source>
</evidence>
<evidence type="ECO:0000256" key="3">
    <source>
        <dbReference type="ARBA" id="ARBA00022605"/>
    </source>
</evidence>
<protein>
    <recommendedName>
        <fullName evidence="8">Tryptophan synthase alpha chain</fullName>
        <ecNumber evidence="8">4.2.1.20</ecNumber>
    </recommendedName>
</protein>
<dbReference type="EC" id="4.2.1.20" evidence="8"/>
<dbReference type="InterPro" id="IPR013785">
    <property type="entry name" value="Aldolase_TIM"/>
</dbReference>
<reference evidence="11" key="1">
    <citation type="journal article" date="2019" name="Int. J. Syst. Evol. Microbiol.">
        <title>The Global Catalogue of Microorganisms (GCM) 10K type strain sequencing project: providing services to taxonomists for standard genome sequencing and annotation.</title>
        <authorList>
            <consortium name="The Broad Institute Genomics Platform"/>
            <consortium name="The Broad Institute Genome Sequencing Center for Infectious Disease"/>
            <person name="Wu L."/>
            <person name="Ma J."/>
        </authorList>
    </citation>
    <scope>NUCLEOTIDE SEQUENCE [LARGE SCALE GENOMIC DNA]</scope>
    <source>
        <strain evidence="11">KACC 12507</strain>
    </source>
</reference>
<keyword evidence="6 8" id="KW-0456">Lyase</keyword>
<proteinExistence type="inferred from homology"/>
<keyword evidence="4 8" id="KW-0822">Tryptophan biosynthesis</keyword>
<dbReference type="GO" id="GO:0004834">
    <property type="term" value="F:tryptophan synthase activity"/>
    <property type="evidence" value="ECO:0007669"/>
    <property type="project" value="UniProtKB-EC"/>
</dbReference>
<dbReference type="PANTHER" id="PTHR43406">
    <property type="entry name" value="TRYPTOPHAN SYNTHASE, ALPHA CHAIN"/>
    <property type="match status" value="1"/>
</dbReference>
<dbReference type="CDD" id="cd04724">
    <property type="entry name" value="Tryptophan_synthase_alpha"/>
    <property type="match status" value="1"/>
</dbReference>
<comment type="function">
    <text evidence="8">The alpha subunit is responsible for the aldol cleavage of indoleglycerol phosphate to indole and glyceraldehyde 3-phosphate.</text>
</comment>
<evidence type="ECO:0000313" key="11">
    <source>
        <dbReference type="Proteomes" id="UP001595897"/>
    </source>
</evidence>
<dbReference type="Gene3D" id="3.20.20.70">
    <property type="entry name" value="Aldolase class I"/>
    <property type="match status" value="1"/>
</dbReference>
<sequence>MANTAFVGTKRYDNMFSKLGEAKQGAFVPFVMVGDPDLETSFDIIRTLVESGADALELGIPYSDPIADGPTIQKASIRALNNKVRPDGCFELIRKIRDMFDDIPIGLLLYSNLVLAKGLEGFYKQASEAGVDSILIADVPLREADRFIDVAQAHNIQQILIAPPNASEETLSAIGDKSSGYTYLLGRAGVTGAETAADIPAAALIDKLKQYEVAPPLLGFGISTPAQVKSAIAGGAAGAISGSATVNIIEKHLDDKNAMLKSLGEFVSAMKTATHL</sequence>
<dbReference type="InterPro" id="IPR011060">
    <property type="entry name" value="RibuloseP-bd_barrel"/>
</dbReference>
<evidence type="ECO:0000256" key="5">
    <source>
        <dbReference type="ARBA" id="ARBA00023141"/>
    </source>
</evidence>
<evidence type="ECO:0000313" key="10">
    <source>
        <dbReference type="EMBL" id="MFC4699019.1"/>
    </source>
</evidence>
<dbReference type="SUPFAM" id="SSF51366">
    <property type="entry name" value="Ribulose-phoshate binding barrel"/>
    <property type="match status" value="1"/>
</dbReference>
<evidence type="ECO:0000256" key="1">
    <source>
        <dbReference type="ARBA" id="ARBA00004733"/>
    </source>
</evidence>
<comment type="caution">
    <text evidence="10">The sequence shown here is derived from an EMBL/GenBank/DDBJ whole genome shotgun (WGS) entry which is preliminary data.</text>
</comment>
<evidence type="ECO:0000256" key="7">
    <source>
        <dbReference type="ARBA" id="ARBA00049047"/>
    </source>
</evidence>
<evidence type="ECO:0000256" key="9">
    <source>
        <dbReference type="RuleBase" id="RU003662"/>
    </source>
</evidence>
<evidence type="ECO:0000256" key="8">
    <source>
        <dbReference type="HAMAP-Rule" id="MF_00131"/>
    </source>
</evidence>
<feature type="active site" description="Proton acceptor" evidence="8">
    <location>
        <position position="68"/>
    </location>
</feature>
<dbReference type="Proteomes" id="UP001595897">
    <property type="component" value="Unassembled WGS sequence"/>
</dbReference>
<keyword evidence="11" id="KW-1185">Reference proteome</keyword>
<dbReference type="EMBL" id="JBHSGU010000002">
    <property type="protein sequence ID" value="MFC4699019.1"/>
    <property type="molecule type" value="Genomic_DNA"/>
</dbReference>
<evidence type="ECO:0000256" key="4">
    <source>
        <dbReference type="ARBA" id="ARBA00022822"/>
    </source>
</evidence>
<dbReference type="PROSITE" id="PS00167">
    <property type="entry name" value="TRP_SYNTHASE_ALPHA"/>
    <property type="match status" value="1"/>
</dbReference>
<comment type="pathway">
    <text evidence="1 8">Amino-acid biosynthesis; L-tryptophan biosynthesis; L-tryptophan from chorismate: step 5/5.</text>
</comment>
<keyword evidence="5 8" id="KW-0057">Aromatic amino acid biosynthesis</keyword>
<organism evidence="10 11">
    <name type="scientific">Glaciecola siphonariae</name>
    <dbReference type="NCBI Taxonomy" id="521012"/>
    <lineage>
        <taxon>Bacteria</taxon>
        <taxon>Pseudomonadati</taxon>
        <taxon>Pseudomonadota</taxon>
        <taxon>Gammaproteobacteria</taxon>
        <taxon>Alteromonadales</taxon>
        <taxon>Alteromonadaceae</taxon>
        <taxon>Glaciecola</taxon>
    </lineage>
</organism>
<gene>
    <name evidence="8 10" type="primary">trpA</name>
    <name evidence="10" type="ORF">ACFO4O_02475</name>
</gene>
<accession>A0ABV9LSC7</accession>
<keyword evidence="3 8" id="KW-0028">Amino-acid biosynthesis</keyword>